<dbReference type="Pfam" id="PF01979">
    <property type="entry name" value="Amidohydro_1"/>
    <property type="match status" value="1"/>
</dbReference>
<name>A0A9W9CWW4_9PEZI</name>
<reference evidence="3" key="1">
    <citation type="submission" date="2022-10" db="EMBL/GenBank/DDBJ databases">
        <title>Tapping the CABI collections for fungal endophytes: first genome assemblies for Collariella, Neodidymelliopsis, Ascochyta clinopodiicola, Didymella pomorum, Didymosphaeria variabile, Neocosmospora piperis and Neocucurbitaria cava.</title>
        <authorList>
            <person name="Hill R."/>
        </authorList>
    </citation>
    <scope>NUCLEOTIDE SEQUENCE</scope>
    <source>
        <strain evidence="3">IMI 355082</strain>
    </source>
</reference>
<dbReference type="AlphaFoldDB" id="A0A9W9CWW4"/>
<keyword evidence="1" id="KW-0472">Membrane</keyword>
<evidence type="ECO:0000259" key="2">
    <source>
        <dbReference type="Pfam" id="PF01979"/>
    </source>
</evidence>
<dbReference type="SUPFAM" id="SSF51338">
    <property type="entry name" value="Composite domain of metallo-dependent hydrolases"/>
    <property type="match status" value="1"/>
</dbReference>
<dbReference type="InterPro" id="IPR011059">
    <property type="entry name" value="Metal-dep_hydrolase_composite"/>
</dbReference>
<dbReference type="PANTHER" id="PTHR43668">
    <property type="entry name" value="ALLANTOINASE"/>
    <property type="match status" value="1"/>
</dbReference>
<keyword evidence="1" id="KW-1133">Transmembrane helix</keyword>
<comment type="caution">
    <text evidence="3">The sequence shown here is derived from an EMBL/GenBank/DDBJ whole genome shotgun (WGS) entry which is preliminary data.</text>
</comment>
<organism evidence="3 4">
    <name type="scientific">Gnomoniopsis smithogilvyi</name>
    <dbReference type="NCBI Taxonomy" id="1191159"/>
    <lineage>
        <taxon>Eukaryota</taxon>
        <taxon>Fungi</taxon>
        <taxon>Dikarya</taxon>
        <taxon>Ascomycota</taxon>
        <taxon>Pezizomycotina</taxon>
        <taxon>Sordariomycetes</taxon>
        <taxon>Sordariomycetidae</taxon>
        <taxon>Diaporthales</taxon>
        <taxon>Gnomoniaceae</taxon>
        <taxon>Gnomoniopsis</taxon>
    </lineage>
</organism>
<protein>
    <recommendedName>
        <fullName evidence="2">Amidohydrolase-related domain-containing protein</fullName>
    </recommendedName>
</protein>
<dbReference type="InterPro" id="IPR006680">
    <property type="entry name" value="Amidohydro-rel"/>
</dbReference>
<keyword evidence="4" id="KW-1185">Reference proteome</keyword>
<dbReference type="EMBL" id="JAPEVB010000003">
    <property type="protein sequence ID" value="KAJ4391997.1"/>
    <property type="molecule type" value="Genomic_DNA"/>
</dbReference>
<proteinExistence type="predicted"/>
<dbReference type="PANTHER" id="PTHR43668:SF5">
    <property type="entry name" value="AMIDOHYDROLASE 3 DOMAIN-CONTAINING PROTEIN"/>
    <property type="match status" value="1"/>
</dbReference>
<dbReference type="Proteomes" id="UP001140453">
    <property type="component" value="Unassembled WGS sequence"/>
</dbReference>
<evidence type="ECO:0000313" key="3">
    <source>
        <dbReference type="EMBL" id="KAJ4391997.1"/>
    </source>
</evidence>
<evidence type="ECO:0000256" key="1">
    <source>
        <dbReference type="SAM" id="Phobius"/>
    </source>
</evidence>
<dbReference type="OrthoDB" id="10258955at2759"/>
<dbReference type="GO" id="GO:0004038">
    <property type="term" value="F:allantoinase activity"/>
    <property type="evidence" value="ECO:0007669"/>
    <property type="project" value="TreeGrafter"/>
</dbReference>
<feature type="transmembrane region" description="Helical" evidence="1">
    <location>
        <begin position="34"/>
        <end position="55"/>
    </location>
</feature>
<accession>A0A9W9CWW4</accession>
<dbReference type="GO" id="GO:0006145">
    <property type="term" value="P:purine nucleobase catabolic process"/>
    <property type="evidence" value="ECO:0007669"/>
    <property type="project" value="TreeGrafter"/>
</dbReference>
<gene>
    <name evidence="3" type="ORF">N0V93_005617</name>
</gene>
<dbReference type="InterPro" id="IPR050138">
    <property type="entry name" value="DHOase/Allantoinase_Hydrolase"/>
</dbReference>
<feature type="domain" description="Amidohydrolase-related" evidence="2">
    <location>
        <begin position="164"/>
        <end position="515"/>
    </location>
</feature>
<dbReference type="SUPFAM" id="SSF51556">
    <property type="entry name" value="Metallo-dependent hydrolases"/>
    <property type="match status" value="1"/>
</dbReference>
<keyword evidence="1" id="KW-0812">Transmembrane</keyword>
<sequence length="983" mass="106216">MEESEKLMAGYSPPPYREAAAYPKVQPPRRMRRFLSMRIVLALLLSTQLTWLYMWNSRSQRPDSSLSALERKKFEAGLAACAALTQSPTRVEPEDRQENPRWNHISGQNETIVLRNAILFDGEDFVRGPVDIVFSKGLITSVDAAGTLAFIEGAKEINLDGAHVTPGLVDMHSHHLVEGWPLLPATDDGNEMHPDFGPLTPFVNAIDSMKAYDAATKRIASGGVTSSLIIPGSANIMGGEGAVVKNAVKAGPNGEFVIEEMLLEHGLPKEERHRYMKMACGENPKQVYGHTRMGNVWVLRKWLARAKELVDKQDAWCEAALTANDAAARAMVLADRGNYPEELELDSTTGMLRGRVTMQNHCYEPEDMETMLRISHEFGFRVRAFHHALEAWQVPEMLKEMGENLTIATFAEFALYKQEAYGSNLWAGKILSEHGVPVAYKSDHSAEDLSAQYLLLQSVVGHSFGLPADKAMQAVTSIPAKAIDLDNRVGYVRSGYDADIVVWDDHPLAIGATPKQVYIDGVATLDQVKVQESSAHVDVKQGSDDPKQLPSVRAVLPADEREKFCATSREPGLAFVITGITKAFLSEFPALLAQADVASSTENLTLIIDNGEVSCLGAGSSCSFATAQLSQDKVVSVSLDHGHLTRGLTTVTSALGMAEISMSPDTGDGPLNVVKSDKAIDAENIGYAKYAVTLGGSQVEAKSFARARLGGVTRAIQAPMTQGGLISGVSTGMRTGLNSTLLNGGLFQDDVALHVVLGEEAKANDGAVSMAIERLRALIANGKKQVEHREEGDLESPWALVANGSLPLVIKAFGNHDIQQVILLKKDCPHVNIVIIGGHEAPLFAHEIAEAKIPLILTATRPAPDSWSKKASLPGPPLSRSPADILTEAGVFFAIALVTLEGDSRIQSLALEASWAAKFAGLRESEALALVSSNVEEILGLERSKDIVIWEGNPLHFGTPVLAFQSQGGRLEVSSCWPNGMDE</sequence>
<dbReference type="GO" id="GO:0005737">
    <property type="term" value="C:cytoplasm"/>
    <property type="evidence" value="ECO:0007669"/>
    <property type="project" value="TreeGrafter"/>
</dbReference>
<dbReference type="InterPro" id="IPR032466">
    <property type="entry name" value="Metal_Hydrolase"/>
</dbReference>
<evidence type="ECO:0000313" key="4">
    <source>
        <dbReference type="Proteomes" id="UP001140453"/>
    </source>
</evidence>
<dbReference type="Gene3D" id="3.20.20.140">
    <property type="entry name" value="Metal-dependent hydrolases"/>
    <property type="match status" value="2"/>
</dbReference>